<dbReference type="RefSeq" id="WP_179427279.1">
    <property type="nucleotide sequence ID" value="NZ_BAAAMP010000002.1"/>
</dbReference>
<reference evidence="4 5" key="1">
    <citation type="submission" date="2020-07" db="EMBL/GenBank/DDBJ databases">
        <title>Sequencing the genomes of 1000 actinobacteria strains.</title>
        <authorList>
            <person name="Klenk H.-P."/>
        </authorList>
    </citation>
    <scope>NUCLEOTIDE SEQUENCE [LARGE SCALE GENOMIC DNA]</scope>
    <source>
        <strain evidence="4 5">DSM 19087</strain>
    </source>
</reference>
<feature type="domain" description="SGNH" evidence="2">
    <location>
        <begin position="56"/>
        <end position="281"/>
    </location>
</feature>
<evidence type="ECO:0000259" key="2">
    <source>
        <dbReference type="Pfam" id="PF19040"/>
    </source>
</evidence>
<evidence type="ECO:0000313" key="6">
    <source>
        <dbReference type="Proteomes" id="UP000659061"/>
    </source>
</evidence>
<dbReference type="Proteomes" id="UP000587211">
    <property type="component" value="Unassembled WGS sequence"/>
</dbReference>
<evidence type="ECO:0000313" key="3">
    <source>
        <dbReference type="EMBL" id="MBD1269804.1"/>
    </source>
</evidence>
<dbReference type="EMBL" id="JACWMT010000001">
    <property type="protein sequence ID" value="MBD1269804.1"/>
    <property type="molecule type" value="Genomic_DNA"/>
</dbReference>
<dbReference type="Proteomes" id="UP000659061">
    <property type="component" value="Unassembled WGS sequence"/>
</dbReference>
<dbReference type="Pfam" id="PF19040">
    <property type="entry name" value="SGNH"/>
    <property type="match status" value="1"/>
</dbReference>
<name>A0A8I0FTC9_9ACTN</name>
<comment type="caution">
    <text evidence="3">The sequence shown here is derived from an EMBL/GenBank/DDBJ whole genome shotgun (WGS) entry which is preliminary data.</text>
</comment>
<accession>A0A8I0FTC9</accession>
<organism evidence="3 6">
    <name type="scientific">Aeromicrobium tamlense</name>
    <dbReference type="NCBI Taxonomy" id="375541"/>
    <lineage>
        <taxon>Bacteria</taxon>
        <taxon>Bacillati</taxon>
        <taxon>Actinomycetota</taxon>
        <taxon>Actinomycetes</taxon>
        <taxon>Propionibacteriales</taxon>
        <taxon>Nocardioidaceae</taxon>
        <taxon>Aeromicrobium</taxon>
    </lineage>
</organism>
<feature type="signal peptide" evidence="1">
    <location>
        <begin position="1"/>
        <end position="23"/>
    </location>
</feature>
<keyword evidence="5" id="KW-1185">Reference proteome</keyword>
<keyword evidence="1" id="KW-0732">Signal</keyword>
<gene>
    <name evidence="4" type="ORF">BJ975_002914</name>
    <name evidence="3" type="ORF">IDH50_06165</name>
</gene>
<evidence type="ECO:0000256" key="1">
    <source>
        <dbReference type="SAM" id="SignalP"/>
    </source>
</evidence>
<feature type="chain" id="PRO_5034396570" description="SGNH domain-containing protein" evidence="1">
    <location>
        <begin position="24"/>
        <end position="292"/>
    </location>
</feature>
<evidence type="ECO:0000313" key="4">
    <source>
        <dbReference type="EMBL" id="NYI39539.1"/>
    </source>
</evidence>
<evidence type="ECO:0000313" key="5">
    <source>
        <dbReference type="Proteomes" id="UP000587211"/>
    </source>
</evidence>
<dbReference type="EMBL" id="JACBZN010000001">
    <property type="protein sequence ID" value="NYI39539.1"/>
    <property type="molecule type" value="Genomic_DNA"/>
</dbReference>
<sequence length="292" mass="32862">MRARFVVVLALAALVLGTAPALAEDPPRLSSIAAAERDIAPGTRACFSGAESGQTKALTCHYGRKGPRLLLIGDSHMRALSPAFRRLAEAGTIRVTLLIRSRCGWSSRPIKNLKAWVRDDCQTWRANVTRYVRRQKNVSAIVTHHRASTMPGTKAQRGPDTVRSWKVALDRRIPVIAVSDSPNWVLTRPSPTQCLRKNSAPREWRRCSADVGDVMWFDWTVPSVQLARKRYGARAAFRISMKETFCPKRRCRVVTPRGQIMFRDHQHLTATYTRSLAPLFERRLRSLGVLPS</sequence>
<reference evidence="3" key="2">
    <citation type="submission" date="2020-09" db="EMBL/GenBank/DDBJ databases">
        <title>Novel species in genus Aeromicrobium.</title>
        <authorList>
            <person name="Zhang G."/>
        </authorList>
    </citation>
    <scope>NUCLEOTIDE SEQUENCE</scope>
    <source>
        <strain evidence="3">SSW1-57</strain>
    </source>
</reference>
<proteinExistence type="predicted"/>
<dbReference type="InterPro" id="IPR043968">
    <property type="entry name" value="SGNH"/>
</dbReference>
<protein>
    <recommendedName>
        <fullName evidence="2">SGNH domain-containing protein</fullName>
    </recommendedName>
</protein>
<dbReference type="AlphaFoldDB" id="A0A8I0FTC9"/>